<sequence>MLFRKQVEKRSETLSLQDEKLAKFLGIETDGISSNRMKEATYYACMRIMTDSVSKLPLKLYREIKDGKEKASGHYLYNLLKLRPNRYMSASTFWKVVEFQRNEHGHSVVAIDTNGQGRIKSLIPLNMNNVEIIYDNNSILGDESVWYVYRQGKHEYKFKDEQVLHFMGMTADGLSGISIKDYLRTIVENASYGQSYQNNFFKNGLSAKGLIVYTGDLDSAGEEKIRQRFESMSSGVKNTGRVAAMPLGFDYKSINTSMADAQFLEMNKFTMTQIANAFGVKSFQLNDMERSTHTNIEAQQKAFYVDTLQSIIEMYEQELTYKLLTTKEKANGYYFRFNVDSMLRSDIKTRFEAYAIAVEKGILTPNEVRELEERKALEGGDKLYANGNIIPITMAGEQYTKGGEVVEQERNSNTEQ</sequence>
<evidence type="ECO:0000313" key="2">
    <source>
        <dbReference type="Proteomes" id="UP000017170"/>
    </source>
</evidence>
<dbReference type="EMBL" id="ATAE01000008">
    <property type="protein sequence ID" value="ERN54099.1"/>
    <property type="molecule type" value="Genomic_DNA"/>
</dbReference>
<gene>
    <name evidence="1" type="ORF">A33I_07820</name>
</gene>
<keyword evidence="2" id="KW-1185">Reference proteome</keyword>
<dbReference type="Proteomes" id="UP000017170">
    <property type="component" value="Unassembled WGS sequence"/>
</dbReference>
<comment type="caution">
    <text evidence="1">The sequence shown here is derived from an EMBL/GenBank/DDBJ whole genome shotgun (WGS) entry which is preliminary data.</text>
</comment>
<protein>
    <submittedName>
        <fullName evidence="1">Nucleoid-structuring protein H-NS</fullName>
    </submittedName>
</protein>
<dbReference type="InterPro" id="IPR006944">
    <property type="entry name" value="Phage/GTA_portal"/>
</dbReference>
<reference evidence="1 2" key="1">
    <citation type="journal article" date="2013" name="Genome Announc.">
        <title>Genome Sequence of the Extreme Obligate Alkaliphile Bacillus marmarensis Strain DSM 21297.</title>
        <authorList>
            <person name="Wernick D.G."/>
            <person name="Choi K.Y."/>
            <person name="Tat C.A."/>
            <person name="Lafontaine Rivera J.G."/>
            <person name="Liao J.C."/>
        </authorList>
    </citation>
    <scope>NUCLEOTIDE SEQUENCE [LARGE SCALE GENOMIC DNA]</scope>
    <source>
        <strain evidence="1 2">DSM 21297</strain>
    </source>
</reference>
<dbReference type="RefSeq" id="WP_022627286.1">
    <property type="nucleotide sequence ID" value="NZ_ATAE01000008.1"/>
</dbReference>
<dbReference type="PATRIC" id="fig|1188261.3.peg.957"/>
<accession>U6SQV6</accession>
<dbReference type="InterPro" id="IPR006427">
    <property type="entry name" value="Portal_HK97"/>
</dbReference>
<organism evidence="1 2">
    <name type="scientific">Alkalihalophilus marmarensis DSM 21297</name>
    <dbReference type="NCBI Taxonomy" id="1188261"/>
    <lineage>
        <taxon>Bacteria</taxon>
        <taxon>Bacillati</taxon>
        <taxon>Bacillota</taxon>
        <taxon>Bacilli</taxon>
        <taxon>Bacillales</taxon>
        <taxon>Bacillaceae</taxon>
        <taxon>Alkalihalophilus</taxon>
    </lineage>
</organism>
<proteinExistence type="predicted"/>
<dbReference type="NCBIfam" id="TIGR01537">
    <property type="entry name" value="portal_HK97"/>
    <property type="match status" value="1"/>
</dbReference>
<dbReference type="AlphaFoldDB" id="U6SQV6"/>
<evidence type="ECO:0000313" key="1">
    <source>
        <dbReference type="EMBL" id="ERN54099.1"/>
    </source>
</evidence>
<dbReference type="Pfam" id="PF04860">
    <property type="entry name" value="Phage_portal"/>
    <property type="match status" value="1"/>
</dbReference>
<name>U6SQV6_9BACI</name>